<gene>
    <name evidence="3" type="ORF">ELQ94_00335</name>
</gene>
<evidence type="ECO:0000256" key="2">
    <source>
        <dbReference type="SAM" id="SignalP"/>
    </source>
</evidence>
<dbReference type="Proteomes" id="UP000274909">
    <property type="component" value="Unassembled WGS sequence"/>
</dbReference>
<feature type="region of interest" description="Disordered" evidence="1">
    <location>
        <begin position="27"/>
        <end position="64"/>
    </location>
</feature>
<dbReference type="PROSITE" id="PS51257">
    <property type="entry name" value="PROKAR_LIPOPROTEIN"/>
    <property type="match status" value="1"/>
</dbReference>
<evidence type="ECO:0000313" key="4">
    <source>
        <dbReference type="Proteomes" id="UP000274909"/>
    </source>
</evidence>
<evidence type="ECO:0000256" key="1">
    <source>
        <dbReference type="SAM" id="MobiDB-lite"/>
    </source>
</evidence>
<comment type="caution">
    <text evidence="3">The sequence shown here is derived from an EMBL/GenBank/DDBJ whole genome shotgun (WGS) entry which is preliminary data.</text>
</comment>
<dbReference type="AlphaFoldDB" id="A0A3S0XQ64"/>
<keyword evidence="4" id="KW-1185">Reference proteome</keyword>
<dbReference type="EMBL" id="RZGZ01000001">
    <property type="protein sequence ID" value="RUR03050.1"/>
    <property type="molecule type" value="Genomic_DNA"/>
</dbReference>
<feature type="signal peptide" evidence="2">
    <location>
        <begin position="1"/>
        <end position="22"/>
    </location>
</feature>
<keyword evidence="2" id="KW-0732">Signal</keyword>
<accession>A0A3S0XQ64</accession>
<organism evidence="3 4">
    <name type="scientific">Labedella endophytica</name>
    <dbReference type="NCBI Taxonomy" id="1523160"/>
    <lineage>
        <taxon>Bacteria</taxon>
        <taxon>Bacillati</taxon>
        <taxon>Actinomycetota</taxon>
        <taxon>Actinomycetes</taxon>
        <taxon>Micrococcales</taxon>
        <taxon>Microbacteriaceae</taxon>
        <taxon>Labedella</taxon>
    </lineage>
</organism>
<sequence length="201" mass="20580">MPSPFNRSLLAAVLAVSTFALAGCASSTTAPETSATSAESPTPTTSEPPSEPVVETTLRDDEDGTAVTPLAIVTDFTVADGPTSGVVPVLVKVRVEAGDVFDSQVFPSSVSITRRDADLDYVSLGMSNPDDLAAAMSAAGYSPLSAVPSGETVTAWIGAWVDPDVTEFDLVYNRAEGTIIGGTSAGEKVPASRSITPLTLQ</sequence>
<dbReference type="OrthoDB" id="5120251at2"/>
<protein>
    <submittedName>
        <fullName evidence="3">Uncharacterized protein</fullName>
    </submittedName>
</protein>
<reference evidence="3 4" key="1">
    <citation type="submission" date="2018-12" db="EMBL/GenBank/DDBJ databases">
        <authorList>
            <person name="Li F."/>
        </authorList>
    </citation>
    <scope>NUCLEOTIDE SEQUENCE [LARGE SCALE GENOMIC DNA]</scope>
    <source>
        <strain evidence="3 4">EGI 6500705</strain>
    </source>
</reference>
<dbReference type="RefSeq" id="WP_127046060.1">
    <property type="nucleotide sequence ID" value="NZ_RZGZ01000001.1"/>
</dbReference>
<feature type="compositionally biased region" description="Low complexity" evidence="1">
    <location>
        <begin position="27"/>
        <end position="56"/>
    </location>
</feature>
<name>A0A3S0XQ64_9MICO</name>
<feature type="chain" id="PRO_5039500776" evidence="2">
    <location>
        <begin position="23"/>
        <end position="201"/>
    </location>
</feature>
<evidence type="ECO:0000313" key="3">
    <source>
        <dbReference type="EMBL" id="RUR03050.1"/>
    </source>
</evidence>
<proteinExistence type="predicted"/>